<reference evidence="2 3" key="1">
    <citation type="journal article" date="2019" name="Sci. Rep.">
        <title>Sulfobacillus thermotolerans: new insights into resistance and metabolic capacities of acidophilic chemolithotrophs.</title>
        <authorList>
            <person name="Panyushkina A.E."/>
            <person name="Babenko V.V."/>
            <person name="Nikitina A.S."/>
            <person name="Selezneva O.V."/>
            <person name="Tsaplina I.A."/>
            <person name="Letarova M.A."/>
            <person name="Kostryukova E.S."/>
            <person name="Letarov A.V."/>
        </authorList>
    </citation>
    <scope>NUCLEOTIDE SEQUENCE [LARGE SCALE GENOMIC DNA]</scope>
    <source>
        <strain evidence="2 3">Kr1</strain>
    </source>
</reference>
<keyword evidence="3" id="KW-1185">Reference proteome</keyword>
<dbReference type="EMBL" id="CP019454">
    <property type="protein sequence ID" value="AUW95013.1"/>
    <property type="molecule type" value="Genomic_DNA"/>
</dbReference>
<dbReference type="InterPro" id="IPR032830">
    <property type="entry name" value="XPB/Ssl2_N"/>
</dbReference>
<dbReference type="Proteomes" id="UP000325292">
    <property type="component" value="Chromosome"/>
</dbReference>
<proteinExistence type="predicted"/>
<dbReference type="Pfam" id="PF13625">
    <property type="entry name" value="Helicase_C_3"/>
    <property type="match status" value="1"/>
</dbReference>
<gene>
    <name evidence="2" type="ORF">BXT84_14490</name>
</gene>
<protein>
    <recommendedName>
        <fullName evidence="1">Helicase XPB/Ssl2 N-terminal domain-containing protein</fullName>
    </recommendedName>
</protein>
<name>A0ABM6RU40_9FIRM</name>
<evidence type="ECO:0000313" key="2">
    <source>
        <dbReference type="EMBL" id="AUW95013.1"/>
    </source>
</evidence>
<feature type="domain" description="Helicase XPB/Ssl2 N-terminal" evidence="1">
    <location>
        <begin position="320"/>
        <end position="428"/>
    </location>
</feature>
<organism evidence="2 3">
    <name type="scientific">Sulfobacillus thermotolerans</name>
    <dbReference type="NCBI Taxonomy" id="338644"/>
    <lineage>
        <taxon>Bacteria</taxon>
        <taxon>Bacillati</taxon>
        <taxon>Bacillota</taxon>
        <taxon>Clostridia</taxon>
        <taxon>Eubacteriales</taxon>
        <taxon>Clostridiales Family XVII. Incertae Sedis</taxon>
        <taxon>Sulfobacillus</taxon>
    </lineage>
</organism>
<evidence type="ECO:0000259" key="1">
    <source>
        <dbReference type="Pfam" id="PF13625"/>
    </source>
</evidence>
<sequence length="553" mass="63023">MSVTSLVGILDRLDPQTLYRLFEQYHLSQQDLFGWLLNPVRVDDVMHTFSPDELADLRSYLLQAEHMRSPLSKLAHGRNLAKNLGETLIAFTLRDTYARDVIPFDYFPLLLPHVFELPKTLRSAERSPRNAPTYGFEALLPLFHLVTEARREPLPQTNSGQLYRRTIGKMRKVLPPWISAEMLDSAANLAYYFRLVTLSGDGSLVATSEATNFFSHPTPQILSFIMQWALDHHNLFLVVITALAAVLDPDEWLDTQAVLKWGKALKIPGAYDSYSLEYSLTSLIAAGIWENHGRFLGRLTDAYYYGGFRQQLLAEKERTLLIEPTGDVLAPPETSPYVLWTISSMAQLVKYDLMTVYHIDRPAISQAVMQQWDATTYLADLRHMARVDIPTNLQHNIQDWFKQLTRHRLLHATLLHSEDTKDSVAAEKILQHFVIARLSPTDLIVRADNRKALFKALEQSGVPVIPHIEEYDDPDDLAYDDFLTTPFDSTLHRALVRALRGQQWVVIQHIGDKNPVRLLPIHITLMNVEGVLENRDIVTIPLPDIQTVEVVPS</sequence>
<evidence type="ECO:0000313" key="3">
    <source>
        <dbReference type="Proteomes" id="UP000325292"/>
    </source>
</evidence>
<accession>A0ABM6RU40</accession>